<dbReference type="Proteomes" id="UP000663760">
    <property type="component" value="Chromosome 13"/>
</dbReference>
<name>A0A7I8LAJ6_SPIIN</name>
<feature type="region of interest" description="Disordered" evidence="1">
    <location>
        <begin position="55"/>
        <end position="88"/>
    </location>
</feature>
<protein>
    <submittedName>
        <fullName evidence="2">Uncharacterized protein</fullName>
    </submittedName>
</protein>
<sequence length="123" mass="13451">MWSRVISRREQHPLSAIVSSSSSHSICSTFLTPASPSAAKENRTGLPICIPNNRRWGDDQLTNTPEAPSASALKTSVPRRTPPSRNTGTWPCAAFTTCKWATTARSTTAATQLEWRLVREKVG</sequence>
<evidence type="ECO:0000256" key="1">
    <source>
        <dbReference type="SAM" id="MobiDB-lite"/>
    </source>
</evidence>
<dbReference type="EMBL" id="LR746276">
    <property type="protein sequence ID" value="CAA7406880.1"/>
    <property type="molecule type" value="Genomic_DNA"/>
</dbReference>
<reference evidence="2" key="1">
    <citation type="submission" date="2020-02" db="EMBL/GenBank/DDBJ databases">
        <authorList>
            <person name="Scholz U."/>
            <person name="Mascher M."/>
            <person name="Fiebig A."/>
        </authorList>
    </citation>
    <scope>NUCLEOTIDE SEQUENCE</scope>
</reference>
<dbReference type="AlphaFoldDB" id="A0A7I8LAJ6"/>
<keyword evidence="3" id="KW-1185">Reference proteome</keyword>
<gene>
    <name evidence="2" type="ORF">SI8410_13017558</name>
</gene>
<organism evidence="2 3">
    <name type="scientific">Spirodela intermedia</name>
    <name type="common">Intermediate duckweed</name>
    <dbReference type="NCBI Taxonomy" id="51605"/>
    <lineage>
        <taxon>Eukaryota</taxon>
        <taxon>Viridiplantae</taxon>
        <taxon>Streptophyta</taxon>
        <taxon>Embryophyta</taxon>
        <taxon>Tracheophyta</taxon>
        <taxon>Spermatophyta</taxon>
        <taxon>Magnoliopsida</taxon>
        <taxon>Liliopsida</taxon>
        <taxon>Araceae</taxon>
        <taxon>Lemnoideae</taxon>
        <taxon>Spirodela</taxon>
    </lineage>
</organism>
<accession>A0A7I8LAJ6</accession>
<evidence type="ECO:0000313" key="2">
    <source>
        <dbReference type="EMBL" id="CAA7406880.1"/>
    </source>
</evidence>
<dbReference type="OrthoDB" id="799626at2759"/>
<proteinExistence type="predicted"/>
<evidence type="ECO:0000313" key="3">
    <source>
        <dbReference type="Proteomes" id="UP000663760"/>
    </source>
</evidence>